<accession>A0A9P8TAV4</accession>
<evidence type="ECO:0000313" key="1">
    <source>
        <dbReference type="EMBL" id="KAH3672316.1"/>
    </source>
</evidence>
<reference evidence="1" key="1">
    <citation type="journal article" date="2021" name="Open Biol.">
        <title>Shared evolutionary footprints suggest mitochondrial oxidative damage underlies multiple complex I losses in fungi.</title>
        <authorList>
            <person name="Schikora-Tamarit M.A."/>
            <person name="Marcet-Houben M."/>
            <person name="Nosek J."/>
            <person name="Gabaldon T."/>
        </authorList>
    </citation>
    <scope>NUCLEOTIDE SEQUENCE</scope>
    <source>
        <strain evidence="1">CBS6341</strain>
    </source>
</reference>
<dbReference type="Proteomes" id="UP000769528">
    <property type="component" value="Unassembled WGS sequence"/>
</dbReference>
<organism evidence="1 2">
    <name type="scientific">Wickerhamomyces mucosus</name>
    <dbReference type="NCBI Taxonomy" id="1378264"/>
    <lineage>
        <taxon>Eukaryota</taxon>
        <taxon>Fungi</taxon>
        <taxon>Dikarya</taxon>
        <taxon>Ascomycota</taxon>
        <taxon>Saccharomycotina</taxon>
        <taxon>Saccharomycetes</taxon>
        <taxon>Phaffomycetales</taxon>
        <taxon>Wickerhamomycetaceae</taxon>
        <taxon>Wickerhamomyces</taxon>
    </lineage>
</organism>
<name>A0A9P8TAV4_9ASCO</name>
<gene>
    <name evidence="1" type="ORF">WICMUC_004287</name>
</gene>
<dbReference type="EMBL" id="JAEUBF010001156">
    <property type="protein sequence ID" value="KAH3672316.1"/>
    <property type="molecule type" value="Genomic_DNA"/>
</dbReference>
<proteinExistence type="predicted"/>
<keyword evidence="2" id="KW-1185">Reference proteome</keyword>
<reference evidence="1" key="2">
    <citation type="submission" date="2021-01" db="EMBL/GenBank/DDBJ databases">
        <authorList>
            <person name="Schikora-Tamarit M.A."/>
        </authorList>
    </citation>
    <scope>NUCLEOTIDE SEQUENCE</scope>
    <source>
        <strain evidence="1">CBS6341</strain>
    </source>
</reference>
<sequence>MMASVELTPNQINDLEIMRYIIDNEIFATSILNDLNFDQQQIINQFPQLNLTNSSLKLKLIEFIKNGEEIHKSGKVESDEEVKNLTWMDKGYYKFFVNHECFKEWNDINKSLDESKNSEPWISMTPPEGINLNDYFQIHKVGALFEYMQDFQLLNDEKSKEISQFFRNKIQSYIKQVGIDQYVSFSPSQ</sequence>
<protein>
    <submittedName>
        <fullName evidence="1">Uncharacterized protein</fullName>
    </submittedName>
</protein>
<dbReference type="AlphaFoldDB" id="A0A9P8TAV4"/>
<comment type="caution">
    <text evidence="1">The sequence shown here is derived from an EMBL/GenBank/DDBJ whole genome shotgun (WGS) entry which is preliminary data.</text>
</comment>
<evidence type="ECO:0000313" key="2">
    <source>
        <dbReference type="Proteomes" id="UP000769528"/>
    </source>
</evidence>